<name>A0A9X8E2J3_APHAT</name>
<dbReference type="AlphaFoldDB" id="A0A9X8E2J3"/>
<dbReference type="PANTHER" id="PTHR12967">
    <property type="entry name" value="PROTEIN SHQ1 HOMOLOG"/>
    <property type="match status" value="1"/>
</dbReference>
<dbReference type="GO" id="GO:0005654">
    <property type="term" value="C:nucleoplasm"/>
    <property type="evidence" value="ECO:0007669"/>
    <property type="project" value="TreeGrafter"/>
</dbReference>
<organism evidence="4 5">
    <name type="scientific">Aphanomyces astaci</name>
    <name type="common">Crayfish plague agent</name>
    <dbReference type="NCBI Taxonomy" id="112090"/>
    <lineage>
        <taxon>Eukaryota</taxon>
        <taxon>Sar</taxon>
        <taxon>Stramenopiles</taxon>
        <taxon>Oomycota</taxon>
        <taxon>Saprolegniomycetes</taxon>
        <taxon>Saprolegniales</taxon>
        <taxon>Verrucalvaceae</taxon>
        <taxon>Aphanomyces</taxon>
    </lineage>
</organism>
<evidence type="ECO:0000259" key="3">
    <source>
        <dbReference type="Pfam" id="PF04925"/>
    </source>
</evidence>
<dbReference type="GO" id="GO:0051082">
    <property type="term" value="F:unfolded protein binding"/>
    <property type="evidence" value="ECO:0007669"/>
    <property type="project" value="TreeGrafter"/>
</dbReference>
<evidence type="ECO:0000256" key="2">
    <source>
        <dbReference type="SAM" id="MobiDB-lite"/>
    </source>
</evidence>
<protein>
    <recommendedName>
        <fullName evidence="3">Shq1 C-terminal domain-containing protein</fullName>
    </recommendedName>
</protein>
<dbReference type="Pfam" id="PF04925">
    <property type="entry name" value="SHQ1"/>
    <property type="match status" value="1"/>
</dbReference>
<accession>A0A9X8E2J3</accession>
<dbReference type="PANTHER" id="PTHR12967:SF0">
    <property type="entry name" value="PROTEIN SHQ1 HOMOLOG"/>
    <property type="match status" value="1"/>
</dbReference>
<dbReference type="GO" id="GO:0005737">
    <property type="term" value="C:cytoplasm"/>
    <property type="evidence" value="ECO:0007669"/>
    <property type="project" value="TreeGrafter"/>
</dbReference>
<evidence type="ECO:0000313" key="4">
    <source>
        <dbReference type="EMBL" id="RLO07837.1"/>
    </source>
</evidence>
<dbReference type="InterPro" id="IPR039742">
    <property type="entry name" value="Shq1"/>
</dbReference>
<comment type="similarity">
    <text evidence="1">Belongs to the SHQ1 family.</text>
</comment>
<feature type="compositionally biased region" description="Acidic residues" evidence="2">
    <location>
        <begin position="65"/>
        <end position="94"/>
    </location>
</feature>
<feature type="non-terminal residue" evidence="4">
    <location>
        <position position="1"/>
    </location>
</feature>
<dbReference type="Proteomes" id="UP000275652">
    <property type="component" value="Unassembled WGS sequence"/>
</dbReference>
<dbReference type="GO" id="GO:0000493">
    <property type="term" value="P:box H/ACA snoRNP assembly"/>
    <property type="evidence" value="ECO:0007669"/>
    <property type="project" value="InterPro"/>
</dbReference>
<evidence type="ECO:0000256" key="1">
    <source>
        <dbReference type="ARBA" id="ARBA00005607"/>
    </source>
</evidence>
<reference evidence="4 5" key="1">
    <citation type="journal article" date="2018" name="J. Invertebr. Pathol.">
        <title>New genotyping method for the causative agent of crayfish plague (Aphanomyces astaci) based on whole genome data.</title>
        <authorList>
            <person name="Minardi D."/>
            <person name="Studholme D.J."/>
            <person name="van der Giezen M."/>
            <person name="Pretto T."/>
            <person name="Oidtmann B."/>
        </authorList>
    </citation>
    <scope>NUCLEOTIDE SEQUENCE [LARGE SCALE GENOMIC DNA]</scope>
    <source>
        <strain evidence="4 5">KB13</strain>
    </source>
</reference>
<feature type="domain" description="Shq1 C-terminal" evidence="3">
    <location>
        <begin position="1"/>
        <end position="54"/>
    </location>
</feature>
<gene>
    <name evidence="4" type="ORF">DYB28_008946</name>
</gene>
<sequence>HSIFETSETYYLLNTLFINDYATWIQSTADAHLNEYANQLDAALAAFHKQQSGWGLVEIEAALLEGDEPSSDEESSDEESSGEEDSDDNEAMAQ</sequence>
<feature type="region of interest" description="Disordered" evidence="2">
    <location>
        <begin position="64"/>
        <end position="94"/>
    </location>
</feature>
<evidence type="ECO:0000313" key="5">
    <source>
        <dbReference type="Proteomes" id="UP000275652"/>
    </source>
</evidence>
<comment type="caution">
    <text evidence="4">The sequence shown here is derived from an EMBL/GenBank/DDBJ whole genome shotgun (WGS) entry which is preliminary data.</text>
</comment>
<proteinExistence type="inferred from homology"/>
<dbReference type="EMBL" id="QUTI01022740">
    <property type="protein sequence ID" value="RLO07837.1"/>
    <property type="molecule type" value="Genomic_DNA"/>
</dbReference>
<dbReference type="InterPro" id="IPR007009">
    <property type="entry name" value="Shq1_C"/>
</dbReference>